<dbReference type="HAMAP" id="MF_01200_B">
    <property type="entry name" value="OMPdecase_type1_B"/>
    <property type="match status" value="1"/>
</dbReference>
<dbReference type="PROSITE" id="PS00156">
    <property type="entry name" value="OMPDECASE"/>
    <property type="match status" value="1"/>
</dbReference>
<dbReference type="InterPro" id="IPR047596">
    <property type="entry name" value="OMPdecase_bac"/>
</dbReference>
<evidence type="ECO:0000256" key="6">
    <source>
        <dbReference type="ARBA" id="ARBA00049157"/>
    </source>
</evidence>
<dbReference type="NCBIfam" id="TIGR01740">
    <property type="entry name" value="pyrF"/>
    <property type="match status" value="1"/>
</dbReference>
<feature type="domain" description="Orotidine 5'-phosphate decarboxylase" evidence="11">
    <location>
        <begin position="6"/>
        <end position="231"/>
    </location>
</feature>
<keyword evidence="3 7" id="KW-0210">Decarboxylase</keyword>
<feature type="active site" description="For OMPdecase activity" evidence="8">
    <location>
        <position position="61"/>
    </location>
</feature>
<comment type="pathway">
    <text evidence="2 7 10">Pyrimidine metabolism; UMP biosynthesis via de novo pathway; UMP from orotate: step 2/2.</text>
</comment>
<gene>
    <name evidence="7" type="primary">pyrF</name>
    <name evidence="12" type="ORF">CU669_11620</name>
</gene>
<comment type="function">
    <text evidence="1 7">Catalyzes the decarboxylation of orotidine 5'-monophosphate (OMP) to uridine 5'-monophosphate (UMP).</text>
</comment>
<dbReference type="Gene3D" id="3.20.20.70">
    <property type="entry name" value="Aldolase class I"/>
    <property type="match status" value="1"/>
</dbReference>
<dbReference type="CDD" id="cd04725">
    <property type="entry name" value="OMP_decarboxylase_like"/>
    <property type="match status" value="1"/>
</dbReference>
<dbReference type="GO" id="GO:0004590">
    <property type="term" value="F:orotidine-5'-phosphate decarboxylase activity"/>
    <property type="evidence" value="ECO:0007669"/>
    <property type="project" value="UniProtKB-UniRule"/>
</dbReference>
<dbReference type="InterPro" id="IPR014732">
    <property type="entry name" value="OMPdecase"/>
</dbReference>
<dbReference type="OrthoDB" id="9806203at2"/>
<feature type="binding site" evidence="7 9">
    <location>
        <position position="125"/>
    </location>
    <ligand>
        <name>substrate</name>
    </ligand>
</feature>
<evidence type="ECO:0000259" key="11">
    <source>
        <dbReference type="SMART" id="SM00934"/>
    </source>
</evidence>
<evidence type="ECO:0000256" key="10">
    <source>
        <dbReference type="RuleBase" id="RU000512"/>
    </source>
</evidence>
<dbReference type="PANTHER" id="PTHR32119">
    <property type="entry name" value="OROTIDINE 5'-PHOSPHATE DECARBOXYLASE"/>
    <property type="match status" value="1"/>
</dbReference>
<evidence type="ECO:0000256" key="1">
    <source>
        <dbReference type="ARBA" id="ARBA00002356"/>
    </source>
</evidence>
<feature type="binding site" evidence="7 9">
    <location>
        <position position="34"/>
    </location>
    <ligand>
        <name>substrate</name>
    </ligand>
</feature>
<reference evidence="12 13" key="1">
    <citation type="submission" date="2017-11" db="EMBL/GenBank/DDBJ databases">
        <title>Draft genome sequence of magnetotactic bacterium Magnetospirillum kuznetsovii LBB-42.</title>
        <authorList>
            <person name="Grouzdev D.S."/>
            <person name="Rysina M.S."/>
            <person name="Baslerov R.V."/>
            <person name="Koziaeva V."/>
        </authorList>
    </citation>
    <scope>NUCLEOTIDE SEQUENCE [LARGE SCALE GENOMIC DNA]</scope>
    <source>
        <strain evidence="12 13">LBB-42</strain>
    </source>
</reference>
<dbReference type="SUPFAM" id="SSF51366">
    <property type="entry name" value="Ribulose-phoshate binding barrel"/>
    <property type="match status" value="1"/>
</dbReference>
<organism evidence="12 13">
    <name type="scientific">Paramagnetospirillum kuznetsovii</name>
    <dbReference type="NCBI Taxonomy" id="2053833"/>
    <lineage>
        <taxon>Bacteria</taxon>
        <taxon>Pseudomonadati</taxon>
        <taxon>Pseudomonadota</taxon>
        <taxon>Alphaproteobacteria</taxon>
        <taxon>Rhodospirillales</taxon>
        <taxon>Magnetospirillaceae</taxon>
        <taxon>Paramagnetospirillum</taxon>
    </lineage>
</organism>
<comment type="subunit">
    <text evidence="7">Homodimer.</text>
</comment>
<feature type="binding site" evidence="7 9">
    <location>
        <position position="12"/>
    </location>
    <ligand>
        <name>substrate</name>
    </ligand>
</feature>
<name>A0A364NX55_9PROT</name>
<dbReference type="NCBIfam" id="NF001273">
    <property type="entry name" value="PRK00230.1"/>
    <property type="match status" value="1"/>
</dbReference>
<protein>
    <recommendedName>
        <fullName evidence="7">Orotidine 5'-phosphate decarboxylase</fullName>
        <ecNumber evidence="7">4.1.1.23</ecNumber>
    </recommendedName>
    <alternativeName>
        <fullName evidence="7">OMP decarboxylase</fullName>
        <shortName evidence="7">OMPDCase</shortName>
        <shortName evidence="7">OMPdecase</shortName>
    </alternativeName>
</protein>
<dbReference type="GO" id="GO:0006207">
    <property type="term" value="P:'de novo' pyrimidine nucleobase biosynthetic process"/>
    <property type="evidence" value="ECO:0007669"/>
    <property type="project" value="InterPro"/>
</dbReference>
<dbReference type="RefSeq" id="WP_112144837.1">
    <property type="nucleotide sequence ID" value="NZ_PGTO01000008.1"/>
</dbReference>
<evidence type="ECO:0000256" key="4">
    <source>
        <dbReference type="ARBA" id="ARBA00022975"/>
    </source>
</evidence>
<feature type="binding site" evidence="7 9">
    <location>
        <position position="186"/>
    </location>
    <ligand>
        <name>substrate</name>
    </ligand>
</feature>
<evidence type="ECO:0000256" key="9">
    <source>
        <dbReference type="PIRSR" id="PIRSR614732-2"/>
    </source>
</evidence>
<dbReference type="GO" id="GO:0044205">
    <property type="term" value="P:'de novo' UMP biosynthetic process"/>
    <property type="evidence" value="ECO:0007669"/>
    <property type="project" value="UniProtKB-UniRule"/>
</dbReference>
<evidence type="ECO:0000313" key="13">
    <source>
        <dbReference type="Proteomes" id="UP000251075"/>
    </source>
</evidence>
<dbReference type="Pfam" id="PF00215">
    <property type="entry name" value="OMPdecase"/>
    <property type="match status" value="1"/>
</dbReference>
<comment type="similarity">
    <text evidence="7">Belongs to the OMP decarboxylase family. Type 1 subfamily.</text>
</comment>
<comment type="catalytic activity">
    <reaction evidence="6 7 10">
        <text>orotidine 5'-phosphate + H(+) = UMP + CO2</text>
        <dbReference type="Rhea" id="RHEA:11596"/>
        <dbReference type="ChEBI" id="CHEBI:15378"/>
        <dbReference type="ChEBI" id="CHEBI:16526"/>
        <dbReference type="ChEBI" id="CHEBI:57538"/>
        <dbReference type="ChEBI" id="CHEBI:57865"/>
        <dbReference type="EC" id="4.1.1.23"/>
    </reaction>
</comment>
<dbReference type="UniPathway" id="UPA00070">
    <property type="reaction ID" value="UER00120"/>
</dbReference>
<keyword evidence="13" id="KW-1185">Reference proteome</keyword>
<feature type="active site" description="For OMPdecase activity" evidence="8">
    <location>
        <position position="63"/>
    </location>
</feature>
<evidence type="ECO:0000256" key="5">
    <source>
        <dbReference type="ARBA" id="ARBA00023239"/>
    </source>
</evidence>
<evidence type="ECO:0000256" key="8">
    <source>
        <dbReference type="PIRSR" id="PIRSR614732-1"/>
    </source>
</evidence>
<feature type="active site" description="For OMPdecase activity" evidence="8">
    <location>
        <position position="66"/>
    </location>
</feature>
<feature type="binding site" evidence="7 9">
    <location>
        <position position="195"/>
    </location>
    <ligand>
        <name>substrate</name>
    </ligand>
</feature>
<dbReference type="GO" id="GO:0005829">
    <property type="term" value="C:cytosol"/>
    <property type="evidence" value="ECO:0007669"/>
    <property type="project" value="TreeGrafter"/>
</dbReference>
<feature type="binding site" evidence="7">
    <location>
        <begin position="61"/>
        <end position="70"/>
    </location>
    <ligand>
        <name>substrate</name>
    </ligand>
</feature>
<keyword evidence="4 7" id="KW-0665">Pyrimidine biosynthesis</keyword>
<feature type="binding site" evidence="7 9">
    <location>
        <position position="215"/>
    </location>
    <ligand>
        <name>substrate</name>
    </ligand>
</feature>
<dbReference type="EMBL" id="PGTO01000008">
    <property type="protein sequence ID" value="RAU21626.1"/>
    <property type="molecule type" value="Genomic_DNA"/>
</dbReference>
<accession>A0A364NX55</accession>
<evidence type="ECO:0000313" key="12">
    <source>
        <dbReference type="EMBL" id="RAU21626.1"/>
    </source>
</evidence>
<dbReference type="InterPro" id="IPR013785">
    <property type="entry name" value="Aldolase_TIM"/>
</dbReference>
<feature type="binding site" evidence="7 9">
    <location>
        <position position="216"/>
    </location>
    <ligand>
        <name>substrate</name>
    </ligand>
</feature>
<dbReference type="EC" id="4.1.1.23" evidence="7"/>
<evidence type="ECO:0000256" key="7">
    <source>
        <dbReference type="HAMAP-Rule" id="MF_01200"/>
    </source>
</evidence>
<dbReference type="SMART" id="SM00934">
    <property type="entry name" value="OMPdecase"/>
    <property type="match status" value="1"/>
</dbReference>
<dbReference type="InterPro" id="IPR011060">
    <property type="entry name" value="RibuloseP-bd_barrel"/>
</dbReference>
<comment type="caution">
    <text evidence="12">The sequence shown here is derived from an EMBL/GenBank/DDBJ whole genome shotgun (WGS) entry which is preliminary data.</text>
</comment>
<dbReference type="AlphaFoldDB" id="A0A364NX55"/>
<dbReference type="InterPro" id="IPR018089">
    <property type="entry name" value="OMPdecase_AS"/>
</dbReference>
<evidence type="ECO:0000256" key="2">
    <source>
        <dbReference type="ARBA" id="ARBA00004861"/>
    </source>
</evidence>
<dbReference type="Proteomes" id="UP000251075">
    <property type="component" value="Unassembled WGS sequence"/>
</dbReference>
<proteinExistence type="inferred from homology"/>
<feature type="active site" description="Proton donor" evidence="7">
    <location>
        <position position="63"/>
    </location>
</feature>
<sequence length="239" mass="24213">MTASNPVFVALDTTEQSKAAALARTLIGQVGGFKLGLEYFIANGPEGMAAVSELGMPLFVDLKLHDIPNTVAAAMRGVVRLKAAITTIHASGGAAMIRAAADAAKDEAAKLGLAPPAVVAVTILTSLDQAGAEAVGFSGAVLDQVKRLAALAQDSGADGIVCSPLEVDAVRALCGPDFKLVIPGIRPAWSETGDQKRFLTPAEARAKGADVLVIGRPITGAADPAEAAGRIKTELGLAP</sequence>
<dbReference type="InterPro" id="IPR001754">
    <property type="entry name" value="OMPdeCOase_dom"/>
</dbReference>
<dbReference type="PANTHER" id="PTHR32119:SF2">
    <property type="entry name" value="OROTIDINE 5'-PHOSPHATE DECARBOXYLASE"/>
    <property type="match status" value="1"/>
</dbReference>
<evidence type="ECO:0000256" key="3">
    <source>
        <dbReference type="ARBA" id="ARBA00022793"/>
    </source>
</evidence>
<keyword evidence="5 7" id="KW-0456">Lyase</keyword>